<organism evidence="2 3">
    <name type="scientific">Franconibacter pulveris</name>
    <dbReference type="NCBI Taxonomy" id="435910"/>
    <lineage>
        <taxon>Bacteria</taxon>
        <taxon>Pseudomonadati</taxon>
        <taxon>Pseudomonadota</taxon>
        <taxon>Gammaproteobacteria</taxon>
        <taxon>Enterobacterales</taxon>
        <taxon>Enterobacteriaceae</taxon>
        <taxon>Franconibacter</taxon>
    </lineage>
</organism>
<dbReference type="PATRIC" id="fig|1656095.3.peg.303"/>
<name>A0A0J8VT06_9ENTR</name>
<dbReference type="EMBL" id="LFEJ01000003">
    <property type="protein sequence ID" value="KMV36321.1"/>
    <property type="molecule type" value="Genomic_DNA"/>
</dbReference>
<comment type="caution">
    <text evidence="2">The sequence shown here is derived from an EMBL/GenBank/DDBJ whole genome shotgun (WGS) entry which is preliminary data.</text>
</comment>
<gene>
    <name evidence="2" type="ORF">ACH50_02625</name>
</gene>
<feature type="transmembrane region" description="Helical" evidence="1">
    <location>
        <begin position="34"/>
        <end position="53"/>
    </location>
</feature>
<dbReference type="OrthoDB" id="6504753at2"/>
<evidence type="ECO:0000313" key="3">
    <source>
        <dbReference type="Proteomes" id="UP000037315"/>
    </source>
</evidence>
<keyword evidence="1" id="KW-1133">Transmembrane helix</keyword>
<dbReference type="RefSeq" id="WP_024555685.1">
    <property type="nucleotide sequence ID" value="NZ_LFEJ01000003.1"/>
</dbReference>
<keyword evidence="3" id="KW-1185">Reference proteome</keyword>
<accession>A0A0J8VT06</accession>
<dbReference type="AlphaFoldDB" id="A0A0J8VT06"/>
<dbReference type="STRING" id="1121863.GCA_000621185_00669"/>
<protein>
    <submittedName>
        <fullName evidence="2">Uncharacterized protein</fullName>
    </submittedName>
</protein>
<sequence length="170" mass="19329">MDKTTDEYRSRHYPIQEDMRAQRVEWVLQRSGNWLLYVIVVIALLGGFSDGWLSETSKANAQGTLTVEYQRFLRSESDEPFTLRIKGEPDKPVTVRLAGDFMDKFVIQTLRPQPLVTHSSTHEISLTFPATKTGEHAVWLMTQPQTAGLFTSQIALEGADAVTLKQWVYP</sequence>
<keyword evidence="1" id="KW-0472">Membrane</keyword>
<reference evidence="2 3" key="1">
    <citation type="submission" date="2015-06" db="EMBL/GenBank/DDBJ databases">
        <title>Genome sequencing of Cronobacter sp. strain DJ34 isolated from petroleum contaminated sludge of Duliajan Oil Fields, Assam, India.</title>
        <authorList>
            <person name="Pal S."/>
            <person name="Banerjee T.D."/>
            <person name="Roy A."/>
            <person name="Sar P."/>
            <person name="Kazy S.K."/>
        </authorList>
    </citation>
    <scope>NUCLEOTIDE SEQUENCE [LARGE SCALE GENOMIC DNA]</scope>
    <source>
        <strain evidence="2 3">DJ34</strain>
    </source>
</reference>
<evidence type="ECO:0000313" key="2">
    <source>
        <dbReference type="EMBL" id="KMV36321.1"/>
    </source>
</evidence>
<keyword evidence="1" id="KW-0812">Transmembrane</keyword>
<dbReference type="Proteomes" id="UP000037315">
    <property type="component" value="Unassembled WGS sequence"/>
</dbReference>
<proteinExistence type="predicted"/>
<evidence type="ECO:0000256" key="1">
    <source>
        <dbReference type="SAM" id="Phobius"/>
    </source>
</evidence>